<evidence type="ECO:0000313" key="2">
    <source>
        <dbReference type="Proteomes" id="UP000237749"/>
    </source>
</evidence>
<proteinExistence type="predicted"/>
<reference evidence="1 2" key="1">
    <citation type="submission" date="2018-02" db="EMBL/GenBank/DDBJ databases">
        <title>Genomic Encyclopedia of Archaeal and Bacterial Type Strains, Phase II (KMG-II): from individual species to whole genera.</title>
        <authorList>
            <person name="Goeker M."/>
        </authorList>
    </citation>
    <scope>NUCLEOTIDE SEQUENCE [LARGE SCALE GENOMIC DNA]</scope>
    <source>
        <strain evidence="1 2">DSM 3808</strain>
    </source>
</reference>
<accession>A0A2S6HJC2</accession>
<name>A0A2S6HJC2_9FIRM</name>
<keyword evidence="2" id="KW-1185">Reference proteome</keyword>
<gene>
    <name evidence="1" type="ORF">BXY41_11619</name>
</gene>
<sequence>MLNNCEKNECLTFLETGLNALEKIDWYGETEFACPICGYDKANAKRIKTPNNIRNKVTWLYCEECGMLFHG</sequence>
<organism evidence="1 2">
    <name type="scientific">Lacrimispora xylanisolvens</name>
    <dbReference type="NCBI Taxonomy" id="384636"/>
    <lineage>
        <taxon>Bacteria</taxon>
        <taxon>Bacillati</taxon>
        <taxon>Bacillota</taxon>
        <taxon>Clostridia</taxon>
        <taxon>Lachnospirales</taxon>
        <taxon>Lachnospiraceae</taxon>
        <taxon>Lacrimispora</taxon>
    </lineage>
</organism>
<dbReference type="EMBL" id="PTJA01000016">
    <property type="protein sequence ID" value="PPK77481.1"/>
    <property type="molecule type" value="Genomic_DNA"/>
</dbReference>
<dbReference type="Proteomes" id="UP000237749">
    <property type="component" value="Unassembled WGS sequence"/>
</dbReference>
<comment type="caution">
    <text evidence="1">The sequence shown here is derived from an EMBL/GenBank/DDBJ whole genome shotgun (WGS) entry which is preliminary data.</text>
</comment>
<dbReference type="AlphaFoldDB" id="A0A2S6HJC2"/>
<protein>
    <submittedName>
        <fullName evidence="1">Uncharacterized protein</fullName>
    </submittedName>
</protein>
<dbReference type="RefSeq" id="WP_104439255.1">
    <property type="nucleotide sequence ID" value="NZ_PTJA01000016.1"/>
</dbReference>
<evidence type="ECO:0000313" key="1">
    <source>
        <dbReference type="EMBL" id="PPK77481.1"/>
    </source>
</evidence>